<sequence>MCVTTSSRCASTSARCTPSSPRTPVSRRGWLAGRRELAALRALPPESGPPGLGPPAGGLPLGLPAGGPRAAAAGRELRRGAVPGAAEARVPLPLLGPRGPRAGPRAEAAAAAPARRRRRGEPGEGRSAKKVQAAAANLQRTLGTVVSGMMAGDTGGTEADAWAEAWEILLRRAVSGPGAEQGAADDPYAGVEQAHRESAAASVEGFMNEVEGWSMELQRHSPEAWNETSVLLVRCITWLPGAAPSPPKFAL</sequence>
<gene>
    <name evidence="2" type="ORF">PCOR1329_LOCUS7880</name>
</gene>
<feature type="region of interest" description="Disordered" evidence="1">
    <location>
        <begin position="42"/>
        <end position="131"/>
    </location>
</feature>
<keyword evidence="3" id="KW-1185">Reference proteome</keyword>
<name>A0ABN9Q237_9DINO</name>
<feature type="region of interest" description="Disordered" evidence="1">
    <location>
        <begin position="1"/>
        <end position="30"/>
    </location>
</feature>
<accession>A0ABN9Q237</accession>
<evidence type="ECO:0000313" key="3">
    <source>
        <dbReference type="Proteomes" id="UP001189429"/>
    </source>
</evidence>
<feature type="compositionally biased region" description="Low complexity" evidence="1">
    <location>
        <begin position="91"/>
        <end position="113"/>
    </location>
</feature>
<comment type="caution">
    <text evidence="2">The sequence shown here is derived from an EMBL/GenBank/DDBJ whole genome shotgun (WGS) entry which is preliminary data.</text>
</comment>
<dbReference type="EMBL" id="CAUYUJ010002147">
    <property type="protein sequence ID" value="CAK0799427.1"/>
    <property type="molecule type" value="Genomic_DNA"/>
</dbReference>
<evidence type="ECO:0000256" key="1">
    <source>
        <dbReference type="SAM" id="MobiDB-lite"/>
    </source>
</evidence>
<feature type="compositionally biased region" description="Low complexity" evidence="1">
    <location>
        <begin position="61"/>
        <end position="74"/>
    </location>
</feature>
<protein>
    <submittedName>
        <fullName evidence="2">Uncharacterized protein</fullName>
    </submittedName>
</protein>
<reference evidence="2" key="1">
    <citation type="submission" date="2023-10" db="EMBL/GenBank/DDBJ databases">
        <authorList>
            <person name="Chen Y."/>
            <person name="Shah S."/>
            <person name="Dougan E. K."/>
            <person name="Thang M."/>
            <person name="Chan C."/>
        </authorList>
    </citation>
    <scope>NUCLEOTIDE SEQUENCE [LARGE SCALE GENOMIC DNA]</scope>
</reference>
<evidence type="ECO:0000313" key="2">
    <source>
        <dbReference type="EMBL" id="CAK0799427.1"/>
    </source>
</evidence>
<organism evidence="2 3">
    <name type="scientific">Prorocentrum cordatum</name>
    <dbReference type="NCBI Taxonomy" id="2364126"/>
    <lineage>
        <taxon>Eukaryota</taxon>
        <taxon>Sar</taxon>
        <taxon>Alveolata</taxon>
        <taxon>Dinophyceae</taxon>
        <taxon>Prorocentrales</taxon>
        <taxon>Prorocentraceae</taxon>
        <taxon>Prorocentrum</taxon>
    </lineage>
</organism>
<feature type="compositionally biased region" description="Low complexity" evidence="1">
    <location>
        <begin position="1"/>
        <end position="17"/>
    </location>
</feature>
<dbReference type="Proteomes" id="UP001189429">
    <property type="component" value="Unassembled WGS sequence"/>
</dbReference>
<proteinExistence type="predicted"/>